<keyword evidence="1" id="KW-1133">Transmembrane helix</keyword>
<keyword evidence="3" id="KW-1185">Reference proteome</keyword>
<sequence length="338" mass="38899">MQMAFLYLGYLLISLVLAIKTVRKESYSYSWEVSEHDKSFVKVQDTEECVLRHVSISTKRVAGKNLKLLTIFLDDEFCNGRSVIETVDYKESEKNVWKRIKNIKQLNSFIKIQKSSRNLNQIDITITEEKPGIIMKINFGCKEKNTKIRRFKERDCIVFTYSKVPINLPMPHFEDAGVLTFMPHFDYSGISTRPPTGEIQENQIIKKFLKKLLPSSPLTEPTLPPLSTHLLHDLNNKSSLSLDSSVLPKKEVVSWFHLSMVIVTTLALIGMVFSHASYQILSDKKLNSEKKILQEKNFNFSIDYGCPEDVAPLVHEIHSKMYGDSTDEQETFLLQQKT</sequence>
<keyword evidence="2" id="KW-0732">Signal</keyword>
<keyword evidence="1" id="KW-0812">Transmembrane</keyword>
<dbReference type="RefSeq" id="XP_065673469.1">
    <property type="nucleotide sequence ID" value="XM_065817397.1"/>
</dbReference>
<evidence type="ECO:0000313" key="4">
    <source>
        <dbReference type="RefSeq" id="XP_065673469.1"/>
    </source>
</evidence>
<organism evidence="3 4">
    <name type="scientific">Hydra vulgaris</name>
    <name type="common">Hydra</name>
    <name type="synonym">Hydra attenuata</name>
    <dbReference type="NCBI Taxonomy" id="6087"/>
    <lineage>
        <taxon>Eukaryota</taxon>
        <taxon>Metazoa</taxon>
        <taxon>Cnidaria</taxon>
        <taxon>Hydrozoa</taxon>
        <taxon>Hydroidolina</taxon>
        <taxon>Anthoathecata</taxon>
        <taxon>Aplanulata</taxon>
        <taxon>Hydridae</taxon>
        <taxon>Hydra</taxon>
    </lineage>
</organism>
<keyword evidence="1" id="KW-0472">Membrane</keyword>
<reference evidence="4" key="1">
    <citation type="submission" date="2025-08" db="UniProtKB">
        <authorList>
            <consortium name="RefSeq"/>
        </authorList>
    </citation>
    <scope>IDENTIFICATION</scope>
</reference>
<protein>
    <submittedName>
        <fullName evidence="4">Uncharacterized protein LOC136090605</fullName>
    </submittedName>
</protein>
<feature type="chain" id="PRO_5047358658" evidence="2">
    <location>
        <begin position="19"/>
        <end position="338"/>
    </location>
</feature>
<evidence type="ECO:0000256" key="1">
    <source>
        <dbReference type="SAM" id="Phobius"/>
    </source>
</evidence>
<accession>A0ABM4DGA3</accession>
<dbReference type="GeneID" id="136090605"/>
<proteinExistence type="predicted"/>
<feature type="transmembrane region" description="Helical" evidence="1">
    <location>
        <begin position="255"/>
        <end position="281"/>
    </location>
</feature>
<evidence type="ECO:0000313" key="3">
    <source>
        <dbReference type="Proteomes" id="UP001652625"/>
    </source>
</evidence>
<feature type="signal peptide" evidence="2">
    <location>
        <begin position="1"/>
        <end position="18"/>
    </location>
</feature>
<evidence type="ECO:0000256" key="2">
    <source>
        <dbReference type="SAM" id="SignalP"/>
    </source>
</evidence>
<dbReference type="Proteomes" id="UP001652625">
    <property type="component" value="Chromosome 14"/>
</dbReference>
<gene>
    <name evidence="4" type="primary">LOC136090605</name>
</gene>
<name>A0ABM4DGA3_HYDVU</name>